<feature type="compositionally biased region" description="Polar residues" evidence="2">
    <location>
        <begin position="470"/>
        <end position="482"/>
    </location>
</feature>
<feature type="domain" description="Peptidase M16 C-terminal" evidence="5">
    <location>
        <begin position="673"/>
        <end position="850"/>
    </location>
</feature>
<organism evidence="6 7">
    <name type="scientific">Marivirga lumbricoides</name>
    <dbReference type="NCBI Taxonomy" id="1046115"/>
    <lineage>
        <taxon>Bacteria</taxon>
        <taxon>Pseudomonadati</taxon>
        <taxon>Bacteroidota</taxon>
        <taxon>Cytophagia</taxon>
        <taxon>Cytophagales</taxon>
        <taxon>Marivirgaceae</taxon>
        <taxon>Marivirga</taxon>
    </lineage>
</organism>
<proteinExistence type="inferred from homology"/>
<dbReference type="SUPFAM" id="SSF63411">
    <property type="entry name" value="LuxS/MPP-like metallohydrolase"/>
    <property type="match status" value="4"/>
</dbReference>
<evidence type="ECO:0000256" key="1">
    <source>
        <dbReference type="ARBA" id="ARBA00007261"/>
    </source>
</evidence>
<feature type="domain" description="Peptidase M16 C-terminal" evidence="5">
    <location>
        <begin position="205"/>
        <end position="381"/>
    </location>
</feature>
<dbReference type="AlphaFoldDB" id="A0A2T4DVQ6"/>
<evidence type="ECO:0000259" key="5">
    <source>
        <dbReference type="Pfam" id="PF05193"/>
    </source>
</evidence>
<keyword evidence="3" id="KW-0732">Signal</keyword>
<dbReference type="InterPro" id="IPR050361">
    <property type="entry name" value="MPP/UQCRC_Complex"/>
</dbReference>
<gene>
    <name evidence="6" type="ORF">C9994_00780</name>
</gene>
<evidence type="ECO:0000256" key="2">
    <source>
        <dbReference type="SAM" id="MobiDB-lite"/>
    </source>
</evidence>
<evidence type="ECO:0000259" key="4">
    <source>
        <dbReference type="Pfam" id="PF00675"/>
    </source>
</evidence>
<dbReference type="PANTHER" id="PTHR11851">
    <property type="entry name" value="METALLOPROTEASE"/>
    <property type="match status" value="1"/>
</dbReference>
<feature type="domain" description="Peptidase M16 N-terminal" evidence="4">
    <location>
        <begin position="49"/>
        <end position="164"/>
    </location>
</feature>
<accession>A0A2T4DVQ6</accession>
<name>A0A2T4DVQ6_9BACT</name>
<sequence>MKKLLILLLVCYSTAAFSQTKLVEKVPQVEGKIVIPYEKYVLDNGLTLVIHEDHSDPVVHVDVTYHVGSAREELNKSGFAHFFEHMMFQGSENVGDEEHFKFVTESGGTLNGTTNKDRTNYFETVPSNQLDVMLWLEADRMGFLLPAVTQEKFEVQRSTVKNEKGQNYNNRPYGLFGEVNAASLYPYGHPYSWLTIGKLEDLDRVDVSDLKKFFLRWYGPNNATLTIGGDVNPKEVVKKVEKYFGSIPSGPAVEPMKLAPVTLDKDRYVSYVDNNIRFPLLLFTFPTVPTYHEDEAALDCLSEILGAGKSSYFYKKFVLTQKAIQASTFHPTSELAGEFTMFTLPFPGQKLADFEKQVRDILVEFEANGVTDADIEKFKANYESNTINGLASVRGKVSQLAAYETFRGDPNYIAKDLERYLAVTKEDVIRVFNKYIKGKPAVIQSVLPNAETEPAAPDNYKPATEGENPFPTTDYSGLSYNRPNDGKFDRSKKPVPGQSPLVKVPEIWKENWSNGMKIIGTESKEIPTVAIQITLNGGHQLDAKDPGKAGLAQLTASMMNEGTTSLTSEEFQEELRKIGSSISVYAGQNSTTISINTLLKNLDKTLALTEDVLMNPRFDQADFDRNKKQTIEGIKSSETDPAAIASLVYDKLIYGDNHIFSVPSSGVTETVENISLDDVKSFYKKYYSPSVGELVVVGDVSKEEILPKLSFLKNWKGEKVTIPSLKFTNTTGKTKIYLVDKKEAAQSQIRIGYLTDMEYSATGDYYNSYLMNYNLGGAFNSRINLKLREEKGWTYGARSYFDVGENPGPFTATAGVKANATDSSVYEFMTVISDYKENGITPAELEFMKKSIGQKDALSYETPGQKAGFLRRIVHYDLNENYVEDQMKILNKMTKKEIDQIAKDKLKTDQMVILVVGDEASNIEGLRKLGYEIVRLNTKGEPVDGNTMEGGK</sequence>
<dbReference type="InterPro" id="IPR011249">
    <property type="entry name" value="Metalloenz_LuxS/M16"/>
</dbReference>
<feature type="domain" description="Peptidase M16 N-terminal" evidence="4">
    <location>
        <begin position="522"/>
        <end position="641"/>
    </location>
</feature>
<dbReference type="Gene3D" id="3.30.830.10">
    <property type="entry name" value="Metalloenzyme, LuxS/M16 peptidase-like"/>
    <property type="match status" value="4"/>
</dbReference>
<dbReference type="PANTHER" id="PTHR11851:SF49">
    <property type="entry name" value="MITOCHONDRIAL-PROCESSING PEPTIDASE SUBUNIT ALPHA"/>
    <property type="match status" value="1"/>
</dbReference>
<protein>
    <submittedName>
        <fullName evidence="6">Peptidase M16</fullName>
    </submittedName>
</protein>
<feature type="region of interest" description="Disordered" evidence="2">
    <location>
        <begin position="452"/>
        <end position="496"/>
    </location>
</feature>
<dbReference type="Pfam" id="PF05193">
    <property type="entry name" value="Peptidase_M16_C"/>
    <property type="match status" value="2"/>
</dbReference>
<dbReference type="InterPro" id="IPR011765">
    <property type="entry name" value="Pept_M16_N"/>
</dbReference>
<dbReference type="InterPro" id="IPR007863">
    <property type="entry name" value="Peptidase_M16_C"/>
</dbReference>
<comment type="caution">
    <text evidence="6">The sequence shown here is derived from an EMBL/GenBank/DDBJ whole genome shotgun (WGS) entry which is preliminary data.</text>
</comment>
<evidence type="ECO:0000313" key="7">
    <source>
        <dbReference type="Proteomes" id="UP000240608"/>
    </source>
</evidence>
<dbReference type="EMBL" id="PYVU01000003">
    <property type="protein sequence ID" value="PTB97892.1"/>
    <property type="molecule type" value="Genomic_DNA"/>
</dbReference>
<feature type="chain" id="PRO_5015594612" evidence="3">
    <location>
        <begin position="19"/>
        <end position="952"/>
    </location>
</feature>
<reference evidence="6 7" key="1">
    <citation type="submission" date="2018-03" db="EMBL/GenBank/DDBJ databases">
        <title>Cross-interface Injection: A General Nanoliter Liquid Handling Method Applied to Single Cells Genome Amplification Automated Nanoliter Liquid Handling Applied to Single Cell Multiple Displacement Amplification.</title>
        <authorList>
            <person name="Yun J."/>
            <person name="Xu P."/>
            <person name="Xu J."/>
            <person name="Dai X."/>
            <person name="Wang Y."/>
            <person name="Zheng X."/>
            <person name="Cao C."/>
            <person name="Yi Q."/>
            <person name="Zhu Y."/>
            <person name="Wang L."/>
            <person name="Dong Z."/>
            <person name="Huang Y."/>
            <person name="Huang L."/>
            <person name="Du W."/>
        </authorList>
    </citation>
    <scope>NUCLEOTIDE SEQUENCE [LARGE SCALE GENOMIC DNA]</scope>
    <source>
        <strain evidence="6 7">Z-D1-2</strain>
    </source>
</reference>
<feature type="signal peptide" evidence="3">
    <location>
        <begin position="1"/>
        <end position="18"/>
    </location>
</feature>
<dbReference type="GO" id="GO:0046872">
    <property type="term" value="F:metal ion binding"/>
    <property type="evidence" value="ECO:0007669"/>
    <property type="project" value="InterPro"/>
</dbReference>
<evidence type="ECO:0000256" key="3">
    <source>
        <dbReference type="SAM" id="SignalP"/>
    </source>
</evidence>
<dbReference type="Pfam" id="PF00675">
    <property type="entry name" value="Peptidase_M16"/>
    <property type="match status" value="2"/>
</dbReference>
<comment type="similarity">
    <text evidence="1">Belongs to the peptidase M16 family.</text>
</comment>
<evidence type="ECO:0000313" key="6">
    <source>
        <dbReference type="EMBL" id="PTB97892.1"/>
    </source>
</evidence>
<dbReference type="Proteomes" id="UP000240608">
    <property type="component" value="Unassembled WGS sequence"/>
</dbReference>